<name>A0AA36IJ46_9DINO</name>
<comment type="caution">
    <text evidence="1">The sequence shown here is derived from an EMBL/GenBank/DDBJ whole genome shotgun (WGS) entry which is preliminary data.</text>
</comment>
<feature type="non-terminal residue" evidence="1">
    <location>
        <position position="1"/>
    </location>
</feature>
<protein>
    <submittedName>
        <fullName evidence="1">Uncharacterized protein</fullName>
    </submittedName>
</protein>
<keyword evidence="2" id="KW-1185">Reference proteome</keyword>
<gene>
    <name evidence="1" type="ORF">EVOR1521_LOCUS14368</name>
</gene>
<dbReference type="EMBL" id="CAUJNA010001704">
    <property type="protein sequence ID" value="CAJ1388519.1"/>
    <property type="molecule type" value="Genomic_DNA"/>
</dbReference>
<accession>A0AA36IJ46</accession>
<evidence type="ECO:0000313" key="2">
    <source>
        <dbReference type="Proteomes" id="UP001178507"/>
    </source>
</evidence>
<reference evidence="1" key="1">
    <citation type="submission" date="2023-08" db="EMBL/GenBank/DDBJ databases">
        <authorList>
            <person name="Chen Y."/>
            <person name="Shah S."/>
            <person name="Dougan E. K."/>
            <person name="Thang M."/>
            <person name="Chan C."/>
        </authorList>
    </citation>
    <scope>NUCLEOTIDE SEQUENCE</scope>
</reference>
<proteinExistence type="predicted"/>
<dbReference type="AlphaFoldDB" id="A0AA36IJ46"/>
<organism evidence="1 2">
    <name type="scientific">Effrenium voratum</name>
    <dbReference type="NCBI Taxonomy" id="2562239"/>
    <lineage>
        <taxon>Eukaryota</taxon>
        <taxon>Sar</taxon>
        <taxon>Alveolata</taxon>
        <taxon>Dinophyceae</taxon>
        <taxon>Suessiales</taxon>
        <taxon>Symbiodiniaceae</taxon>
        <taxon>Effrenium</taxon>
    </lineage>
</organism>
<dbReference type="Proteomes" id="UP001178507">
    <property type="component" value="Unassembled WGS sequence"/>
</dbReference>
<sequence length="450" mass="50137">MLSAFHVFSLEPRAAREDGVQCSVGDSISRLAQLFEVCPQSLQAQIEDHLPIAQHVHQSTGCPPFQAWSTAVERSQSRASTRVNFPVDALTVVLMRYGAFQGTCTTKIERLFSKIAKHIAPDRGCLDEMNELCEVKILADGGVAVGESPLLMQLAQCHWALNFGVPRAAPSHDRLDKGVPRKRKADTEADLKRRKAVAEDHDVSFEDIMAQAEDAAAQILASEAQLRKEMNMQTSRRYYNKALAFLEGTLLESEVPLNLLEVAEAIKTVQQSNDEKRDKQARRCLQIMAPSAPQLQGTAIWLQDESLARLPECRNLRFVADKAAERIFCCDPDNPGQRTKWHVTLNGGTIVSTDYLRTGGKKGVAYQYEGAVTVRRHFFLSPELAHAHPLLAEIVRAAAGHRQSKWKMVTTWESFLERLEQEKGKKTALALTVPEIVRNGIQHRRSGRGG</sequence>
<evidence type="ECO:0000313" key="1">
    <source>
        <dbReference type="EMBL" id="CAJ1388519.1"/>
    </source>
</evidence>